<proteinExistence type="predicted"/>
<keyword evidence="2" id="KW-1185">Reference proteome</keyword>
<gene>
    <name evidence="1" type="ORF">ARMSODRAFT_848006</name>
</gene>
<name>A0A2H3BTT6_9AGAR</name>
<evidence type="ECO:0000313" key="1">
    <source>
        <dbReference type="EMBL" id="PBK67997.1"/>
    </source>
</evidence>
<organism evidence="1 2">
    <name type="scientific">Armillaria solidipes</name>
    <dbReference type="NCBI Taxonomy" id="1076256"/>
    <lineage>
        <taxon>Eukaryota</taxon>
        <taxon>Fungi</taxon>
        <taxon>Dikarya</taxon>
        <taxon>Basidiomycota</taxon>
        <taxon>Agaricomycotina</taxon>
        <taxon>Agaricomycetes</taxon>
        <taxon>Agaricomycetidae</taxon>
        <taxon>Agaricales</taxon>
        <taxon>Marasmiineae</taxon>
        <taxon>Physalacriaceae</taxon>
        <taxon>Armillaria</taxon>
    </lineage>
</organism>
<evidence type="ECO:0000313" key="2">
    <source>
        <dbReference type="Proteomes" id="UP000218334"/>
    </source>
</evidence>
<reference evidence="2" key="1">
    <citation type="journal article" date="2017" name="Nat. Ecol. Evol.">
        <title>Genome expansion and lineage-specific genetic innovations in the forest pathogenic fungi Armillaria.</title>
        <authorList>
            <person name="Sipos G."/>
            <person name="Prasanna A.N."/>
            <person name="Walter M.C."/>
            <person name="O'Connor E."/>
            <person name="Balint B."/>
            <person name="Krizsan K."/>
            <person name="Kiss B."/>
            <person name="Hess J."/>
            <person name="Varga T."/>
            <person name="Slot J."/>
            <person name="Riley R."/>
            <person name="Boka B."/>
            <person name="Rigling D."/>
            <person name="Barry K."/>
            <person name="Lee J."/>
            <person name="Mihaltcheva S."/>
            <person name="LaButti K."/>
            <person name="Lipzen A."/>
            <person name="Waldron R."/>
            <person name="Moloney N.M."/>
            <person name="Sperisen C."/>
            <person name="Kredics L."/>
            <person name="Vagvoelgyi C."/>
            <person name="Patrignani A."/>
            <person name="Fitzpatrick D."/>
            <person name="Nagy I."/>
            <person name="Doyle S."/>
            <person name="Anderson J.B."/>
            <person name="Grigoriev I.V."/>
            <person name="Gueldener U."/>
            <person name="Muensterkoetter M."/>
            <person name="Nagy L.G."/>
        </authorList>
    </citation>
    <scope>NUCLEOTIDE SEQUENCE [LARGE SCALE GENOMIC DNA]</scope>
    <source>
        <strain evidence="2">28-4</strain>
    </source>
</reference>
<dbReference type="STRING" id="1076256.A0A2H3BTT6"/>
<dbReference type="Proteomes" id="UP000218334">
    <property type="component" value="Unassembled WGS sequence"/>
</dbReference>
<accession>A0A2H3BTT6</accession>
<sequence length="91" mass="10771">GIYQNVNDAARKLDIWSQRYTVRRRMNGTTQERQQAHQDQELLTPAQNKVLKAWAKWLGMVGFPVSRKTMVPKVKLLCGREPSTQWFERWL</sequence>
<protein>
    <recommendedName>
        <fullName evidence="3">HTH CENPB-type domain-containing protein</fullName>
    </recommendedName>
</protein>
<evidence type="ECO:0008006" key="3">
    <source>
        <dbReference type="Google" id="ProtNLM"/>
    </source>
</evidence>
<feature type="non-terminal residue" evidence="1">
    <location>
        <position position="1"/>
    </location>
</feature>
<dbReference type="EMBL" id="KZ293434">
    <property type="protein sequence ID" value="PBK67997.1"/>
    <property type="molecule type" value="Genomic_DNA"/>
</dbReference>
<dbReference type="AlphaFoldDB" id="A0A2H3BTT6"/>
<feature type="non-terminal residue" evidence="1">
    <location>
        <position position="91"/>
    </location>
</feature>